<keyword evidence="2" id="KW-1185">Reference proteome</keyword>
<dbReference type="Proteomes" id="UP000032233">
    <property type="component" value="Unassembled WGS sequence"/>
</dbReference>
<dbReference type="InParanoid" id="A0A0D2JH32"/>
<sequence length="145" mass="16871">MTRRALLAKVHIGKKSLCWSDDEYRDILRARYGRDSASKLSNAQLFDLCAHFARHGVDYKGKKKSKKGAYYNIPETTPYYHQKLYILALWNKLGWKISGIDLRCKKQFGVDKLTWLNDQYSLQTLAKDLYSRCQKRGLDPTPHGN</sequence>
<dbReference type="RefSeq" id="WP_044347246.1">
    <property type="nucleotide sequence ID" value="NZ_AZAC01000005.1"/>
</dbReference>
<dbReference type="Pfam" id="PF06252">
    <property type="entry name" value="GemA"/>
    <property type="match status" value="1"/>
</dbReference>
<name>A0A0D2JH32_9BACT</name>
<dbReference type="OrthoDB" id="5459716at2"/>
<dbReference type="STRING" id="1429043.X474_05630"/>
<reference evidence="1 2" key="1">
    <citation type="submission" date="2013-11" db="EMBL/GenBank/DDBJ databases">
        <title>Metagenomic analysis of a methanogenic consortium involved in long chain n-alkane degradation.</title>
        <authorList>
            <person name="Davidova I.A."/>
            <person name="Callaghan A.V."/>
            <person name="Wawrik B."/>
            <person name="Pruitt S."/>
            <person name="Marks C."/>
            <person name="Duncan K.E."/>
            <person name="Suflita J.M."/>
        </authorList>
    </citation>
    <scope>NUCLEOTIDE SEQUENCE [LARGE SCALE GENOMIC DNA]</scope>
    <source>
        <strain evidence="1 2">SPR</strain>
    </source>
</reference>
<evidence type="ECO:0008006" key="3">
    <source>
        <dbReference type="Google" id="ProtNLM"/>
    </source>
</evidence>
<evidence type="ECO:0000313" key="2">
    <source>
        <dbReference type="Proteomes" id="UP000032233"/>
    </source>
</evidence>
<evidence type="ECO:0000313" key="1">
    <source>
        <dbReference type="EMBL" id="KIX15026.1"/>
    </source>
</evidence>
<proteinExistence type="predicted"/>
<organism evidence="1 2">
    <name type="scientific">Dethiosulfatarculus sandiegensis</name>
    <dbReference type="NCBI Taxonomy" id="1429043"/>
    <lineage>
        <taxon>Bacteria</taxon>
        <taxon>Pseudomonadati</taxon>
        <taxon>Thermodesulfobacteriota</taxon>
        <taxon>Desulfarculia</taxon>
        <taxon>Desulfarculales</taxon>
        <taxon>Desulfarculaceae</taxon>
        <taxon>Dethiosulfatarculus</taxon>
    </lineage>
</organism>
<protein>
    <recommendedName>
        <fullName evidence="3">GemA protein</fullName>
    </recommendedName>
</protein>
<dbReference type="AlphaFoldDB" id="A0A0D2JH32"/>
<dbReference type="InterPro" id="IPR009363">
    <property type="entry name" value="Phage_Mu_Gp16"/>
</dbReference>
<comment type="caution">
    <text evidence="1">The sequence shown here is derived from an EMBL/GenBank/DDBJ whole genome shotgun (WGS) entry which is preliminary data.</text>
</comment>
<dbReference type="EMBL" id="AZAC01000005">
    <property type="protein sequence ID" value="KIX15026.1"/>
    <property type="molecule type" value="Genomic_DNA"/>
</dbReference>
<gene>
    <name evidence="1" type="ORF">X474_05630</name>
</gene>
<accession>A0A0D2JH32</accession>